<protein>
    <submittedName>
        <fullName evidence="2">Methyl-accepting chemotaxis protein</fullName>
    </submittedName>
</protein>
<sequence>MSIKKLLNFSNGFYFFSALVFFAIVIMAGLNLKNIIHNLDKQIVYLNNIEFMLKVCKKARQQEIFF</sequence>
<dbReference type="Proteomes" id="UP000199411">
    <property type="component" value="Unassembled WGS sequence"/>
</dbReference>
<dbReference type="AlphaFoldDB" id="A0A1G6L0S2"/>
<keyword evidence="1" id="KW-0812">Transmembrane</keyword>
<organism evidence="2 3">
    <name type="scientific">Desulfurella multipotens</name>
    <dbReference type="NCBI Taxonomy" id="79269"/>
    <lineage>
        <taxon>Bacteria</taxon>
        <taxon>Pseudomonadati</taxon>
        <taxon>Campylobacterota</taxon>
        <taxon>Desulfurellia</taxon>
        <taxon>Desulfurellales</taxon>
        <taxon>Desulfurellaceae</taxon>
        <taxon>Desulfurella</taxon>
    </lineage>
</organism>
<name>A0A1G6L0S2_9BACT</name>
<evidence type="ECO:0000256" key="1">
    <source>
        <dbReference type="SAM" id="Phobius"/>
    </source>
</evidence>
<dbReference type="RefSeq" id="WP_092128236.1">
    <property type="nucleotide sequence ID" value="NZ_FMYU01000004.1"/>
</dbReference>
<gene>
    <name evidence="2" type="ORF">SAMN05660835_00745</name>
</gene>
<keyword evidence="1" id="KW-0472">Membrane</keyword>
<reference evidence="3" key="1">
    <citation type="submission" date="2016-10" db="EMBL/GenBank/DDBJ databases">
        <authorList>
            <person name="Varghese N."/>
            <person name="Submissions S."/>
        </authorList>
    </citation>
    <scope>NUCLEOTIDE SEQUENCE [LARGE SCALE GENOMIC DNA]</scope>
    <source>
        <strain evidence="3">DSM 8415</strain>
    </source>
</reference>
<accession>A0A1G6L0S2</accession>
<keyword evidence="1" id="KW-1133">Transmembrane helix</keyword>
<keyword evidence="3" id="KW-1185">Reference proteome</keyword>
<evidence type="ECO:0000313" key="3">
    <source>
        <dbReference type="Proteomes" id="UP000199411"/>
    </source>
</evidence>
<evidence type="ECO:0000313" key="2">
    <source>
        <dbReference type="EMBL" id="SDC36773.1"/>
    </source>
</evidence>
<proteinExistence type="predicted"/>
<feature type="transmembrane region" description="Helical" evidence="1">
    <location>
        <begin position="12"/>
        <end position="32"/>
    </location>
</feature>
<dbReference type="EMBL" id="FMYU01000004">
    <property type="protein sequence ID" value="SDC36773.1"/>
    <property type="molecule type" value="Genomic_DNA"/>
</dbReference>